<protein>
    <submittedName>
        <fullName evidence="1">Uncharacterized protein</fullName>
    </submittedName>
</protein>
<dbReference type="AlphaFoldDB" id="A0A1Y0Y969"/>
<evidence type="ECO:0000313" key="1">
    <source>
        <dbReference type="EMBL" id="ARW48696.1"/>
    </source>
</evidence>
<evidence type="ECO:0000313" key="2">
    <source>
        <dbReference type="Proteomes" id="UP000196205"/>
    </source>
</evidence>
<accession>A0A1Y0Y969</accession>
<dbReference type="Proteomes" id="UP000196205">
    <property type="component" value="Chromosome"/>
</dbReference>
<sequence length="140" mass="15999">MFPERDGWHMLDRDVWQWSAKRKAWNDTVLHPNFVLPKNMAWRKYYGPVFSPTQINEMLAGKYSLPVIQTALRVWNALDDCDRTDADDMIFLENNGLMTRGIVEDADDFEDLEVGETVWNFNAAGHALVAAIRSNLGAAP</sequence>
<organism evidence="1 2">
    <name type="scientific">Acetobacter pasteurianus subsp. pasteurianus</name>
    <dbReference type="NCBI Taxonomy" id="481145"/>
    <lineage>
        <taxon>Bacteria</taxon>
        <taxon>Pseudomonadati</taxon>
        <taxon>Pseudomonadota</taxon>
        <taxon>Alphaproteobacteria</taxon>
        <taxon>Acetobacterales</taxon>
        <taxon>Acetobacteraceae</taxon>
        <taxon>Acetobacter</taxon>
    </lineage>
</organism>
<dbReference type="EMBL" id="CP021509">
    <property type="protein sequence ID" value="ARW48696.1"/>
    <property type="molecule type" value="Genomic_DNA"/>
</dbReference>
<reference evidence="1 2" key="1">
    <citation type="submission" date="2017-05" db="EMBL/GenBank/DDBJ databases">
        <title>Genome sequence of Acetobacter pasteurianus subsp. pasteurianus strain SRCM101342.</title>
        <authorList>
            <person name="Cho S.H."/>
        </authorList>
    </citation>
    <scope>NUCLEOTIDE SEQUENCE [LARGE SCALE GENOMIC DNA]</scope>
    <source>
        <strain evidence="1 2">SRCM101342</strain>
    </source>
</reference>
<proteinExistence type="predicted"/>
<name>A0A1Y0Y969_ACEPA</name>
<gene>
    <name evidence="1" type="ORF">S1001342_02397</name>
</gene>